<proteinExistence type="predicted"/>
<evidence type="ECO:0000313" key="2">
    <source>
        <dbReference type="Proteomes" id="UP001153714"/>
    </source>
</evidence>
<dbReference type="EMBL" id="OU893337">
    <property type="protein sequence ID" value="CAG9793756.1"/>
    <property type="molecule type" value="Genomic_DNA"/>
</dbReference>
<keyword evidence="2" id="KW-1185">Reference proteome</keyword>
<gene>
    <name evidence="1" type="ORF">DIATSA_LOCUS11169</name>
</gene>
<name>A0A9N9RCU3_9NEOP</name>
<reference evidence="1" key="1">
    <citation type="submission" date="2021-12" db="EMBL/GenBank/DDBJ databases">
        <authorList>
            <person name="King R."/>
        </authorList>
    </citation>
    <scope>NUCLEOTIDE SEQUENCE</scope>
</reference>
<evidence type="ECO:0000313" key="1">
    <source>
        <dbReference type="EMBL" id="CAG9793756.1"/>
    </source>
</evidence>
<dbReference type="OrthoDB" id="7469989at2759"/>
<reference evidence="1" key="2">
    <citation type="submission" date="2022-10" db="EMBL/GenBank/DDBJ databases">
        <authorList>
            <consortium name="ENA_rothamsted_submissions"/>
            <consortium name="culmorum"/>
            <person name="King R."/>
        </authorList>
    </citation>
    <scope>NUCLEOTIDE SEQUENCE</scope>
</reference>
<dbReference type="Proteomes" id="UP001153714">
    <property type="component" value="Chromosome 6"/>
</dbReference>
<accession>A0A9N9RCU3</accession>
<sequence>MIFTGTVAEACPPPGSSGWPPSRHTAFELFGHRRCHVCSHAAASDRYPHNALDRSVVDGIQAISEIDARAARSAETFRGRTALSTAPLSILFISSEKRKGARKTFTYAIYGHGDKDIQRNELAWAWTPGLSLVPPVRGACVGTLLRRSDLEG</sequence>
<protein>
    <submittedName>
        <fullName evidence="1">Uncharacterized protein</fullName>
    </submittedName>
</protein>
<organism evidence="1 2">
    <name type="scientific">Diatraea saccharalis</name>
    <name type="common">sugarcane borer</name>
    <dbReference type="NCBI Taxonomy" id="40085"/>
    <lineage>
        <taxon>Eukaryota</taxon>
        <taxon>Metazoa</taxon>
        <taxon>Ecdysozoa</taxon>
        <taxon>Arthropoda</taxon>
        <taxon>Hexapoda</taxon>
        <taxon>Insecta</taxon>
        <taxon>Pterygota</taxon>
        <taxon>Neoptera</taxon>
        <taxon>Endopterygota</taxon>
        <taxon>Lepidoptera</taxon>
        <taxon>Glossata</taxon>
        <taxon>Ditrysia</taxon>
        <taxon>Pyraloidea</taxon>
        <taxon>Crambidae</taxon>
        <taxon>Crambinae</taxon>
        <taxon>Diatraea</taxon>
    </lineage>
</organism>
<dbReference type="AlphaFoldDB" id="A0A9N9RCU3"/>